<dbReference type="PANTHER" id="PTHR36922">
    <property type="entry name" value="BLL2446 PROTEIN"/>
    <property type="match status" value="1"/>
</dbReference>
<dbReference type="Gene3D" id="1.20.120.450">
    <property type="entry name" value="dinb family like domain"/>
    <property type="match status" value="1"/>
</dbReference>
<gene>
    <name evidence="1" type="ORF">B0T21DRAFT_287498</name>
</gene>
<organism evidence="1 2">
    <name type="scientific">Apiosordaria backusii</name>
    <dbReference type="NCBI Taxonomy" id="314023"/>
    <lineage>
        <taxon>Eukaryota</taxon>
        <taxon>Fungi</taxon>
        <taxon>Dikarya</taxon>
        <taxon>Ascomycota</taxon>
        <taxon>Pezizomycotina</taxon>
        <taxon>Sordariomycetes</taxon>
        <taxon>Sordariomycetidae</taxon>
        <taxon>Sordariales</taxon>
        <taxon>Lasiosphaeriaceae</taxon>
        <taxon>Apiosordaria</taxon>
    </lineage>
</organism>
<sequence>MSSSSTSSPPSLCDFALPIFHNGLHSLTHILESAKSFAPTQGLNPDEAYVQARLIDDQLPLVFQIQNAVKTVMINLNRLTGKELPLDLNQGNNEKTFGDMIHLVRLATLEVRSVMENQPEEKKDSEIINLLAGGRPIRLTVSEAVRLHGIPNFIFHITTAYSILRAKGVPLGKADFISGFVGW</sequence>
<name>A0AA40BN97_9PEZI</name>
<evidence type="ECO:0000313" key="2">
    <source>
        <dbReference type="Proteomes" id="UP001172159"/>
    </source>
</evidence>
<comment type="caution">
    <text evidence="1">The sequence shown here is derived from an EMBL/GenBank/DDBJ whole genome shotgun (WGS) entry which is preliminary data.</text>
</comment>
<dbReference type="AlphaFoldDB" id="A0AA40BN97"/>
<dbReference type="InterPro" id="IPR018531">
    <property type="entry name" value="DUF1993"/>
</dbReference>
<proteinExistence type="predicted"/>
<protein>
    <submittedName>
        <fullName evidence="1">Helix-turn-helix-domain-containing protein type</fullName>
    </submittedName>
</protein>
<dbReference type="EMBL" id="JAUKTV010000005">
    <property type="protein sequence ID" value="KAK0737365.1"/>
    <property type="molecule type" value="Genomic_DNA"/>
</dbReference>
<accession>A0AA40BN97</accession>
<evidence type="ECO:0000313" key="1">
    <source>
        <dbReference type="EMBL" id="KAK0737365.1"/>
    </source>
</evidence>
<dbReference type="PANTHER" id="PTHR36922:SF1">
    <property type="entry name" value="DUF1993 DOMAIN-CONTAINING PROTEIN"/>
    <property type="match status" value="1"/>
</dbReference>
<dbReference type="InterPro" id="IPR034660">
    <property type="entry name" value="DinB/YfiT-like"/>
</dbReference>
<dbReference type="SUPFAM" id="SSF109854">
    <property type="entry name" value="DinB/YfiT-like putative metalloenzymes"/>
    <property type="match status" value="1"/>
</dbReference>
<dbReference type="Proteomes" id="UP001172159">
    <property type="component" value="Unassembled WGS sequence"/>
</dbReference>
<dbReference type="Pfam" id="PF09351">
    <property type="entry name" value="DUF1993"/>
    <property type="match status" value="1"/>
</dbReference>
<keyword evidence="2" id="KW-1185">Reference proteome</keyword>
<reference evidence="1" key="1">
    <citation type="submission" date="2023-06" db="EMBL/GenBank/DDBJ databases">
        <title>Genome-scale phylogeny and comparative genomics of the fungal order Sordariales.</title>
        <authorList>
            <consortium name="Lawrence Berkeley National Laboratory"/>
            <person name="Hensen N."/>
            <person name="Bonometti L."/>
            <person name="Westerberg I."/>
            <person name="Brannstrom I.O."/>
            <person name="Guillou S."/>
            <person name="Cros-Aarteil S."/>
            <person name="Calhoun S."/>
            <person name="Haridas S."/>
            <person name="Kuo A."/>
            <person name="Mondo S."/>
            <person name="Pangilinan J."/>
            <person name="Riley R."/>
            <person name="Labutti K."/>
            <person name="Andreopoulos B."/>
            <person name="Lipzen A."/>
            <person name="Chen C."/>
            <person name="Yanf M."/>
            <person name="Daum C."/>
            <person name="Ng V."/>
            <person name="Clum A."/>
            <person name="Steindorff A."/>
            <person name="Ohm R."/>
            <person name="Martin F."/>
            <person name="Silar P."/>
            <person name="Natvig D."/>
            <person name="Lalanne C."/>
            <person name="Gautier V."/>
            <person name="Ament-Velasquez S.L."/>
            <person name="Kruys A."/>
            <person name="Hutchinson M.I."/>
            <person name="Powell A.J."/>
            <person name="Barry K."/>
            <person name="Miller A.N."/>
            <person name="Grigoriev I.V."/>
            <person name="Debuchy R."/>
            <person name="Gladieux P."/>
            <person name="Thoren M.H."/>
            <person name="Johannesson H."/>
        </authorList>
    </citation>
    <scope>NUCLEOTIDE SEQUENCE</scope>
    <source>
        <strain evidence="1">CBS 540.89</strain>
    </source>
</reference>